<reference evidence="1" key="2">
    <citation type="journal article" date="2015" name="Fish Shellfish Immunol.">
        <title>Early steps in the European eel (Anguilla anguilla)-Vibrio vulnificus interaction in the gills: Role of the RtxA13 toxin.</title>
        <authorList>
            <person name="Callol A."/>
            <person name="Pajuelo D."/>
            <person name="Ebbesson L."/>
            <person name="Teles M."/>
            <person name="MacKenzie S."/>
            <person name="Amaro C."/>
        </authorList>
    </citation>
    <scope>NUCLEOTIDE SEQUENCE</scope>
</reference>
<organism evidence="1">
    <name type="scientific">Anguilla anguilla</name>
    <name type="common">European freshwater eel</name>
    <name type="synonym">Muraena anguilla</name>
    <dbReference type="NCBI Taxonomy" id="7936"/>
    <lineage>
        <taxon>Eukaryota</taxon>
        <taxon>Metazoa</taxon>
        <taxon>Chordata</taxon>
        <taxon>Craniata</taxon>
        <taxon>Vertebrata</taxon>
        <taxon>Euteleostomi</taxon>
        <taxon>Actinopterygii</taxon>
        <taxon>Neopterygii</taxon>
        <taxon>Teleostei</taxon>
        <taxon>Anguilliformes</taxon>
        <taxon>Anguillidae</taxon>
        <taxon>Anguilla</taxon>
    </lineage>
</organism>
<sequence length="21" mass="2413">MGWQDLKSQSTNAYKLACVIR</sequence>
<dbReference type="AlphaFoldDB" id="A0A0E9VVC6"/>
<evidence type="ECO:0000313" key="1">
    <source>
        <dbReference type="EMBL" id="JAH82099.1"/>
    </source>
</evidence>
<name>A0A0E9VVC6_ANGAN</name>
<protein>
    <submittedName>
        <fullName evidence="1">Uncharacterized protein</fullName>
    </submittedName>
</protein>
<accession>A0A0E9VVC6</accession>
<proteinExistence type="predicted"/>
<dbReference type="EMBL" id="GBXM01026478">
    <property type="protein sequence ID" value="JAH82099.1"/>
    <property type="molecule type" value="Transcribed_RNA"/>
</dbReference>
<reference evidence="1" key="1">
    <citation type="submission" date="2014-11" db="EMBL/GenBank/DDBJ databases">
        <authorList>
            <person name="Amaro Gonzalez C."/>
        </authorList>
    </citation>
    <scope>NUCLEOTIDE SEQUENCE</scope>
</reference>